<name>A0AAW1NT74_9CHLO</name>
<dbReference type="AlphaFoldDB" id="A0AAW1NT74"/>
<dbReference type="GO" id="GO:0016491">
    <property type="term" value="F:oxidoreductase activity"/>
    <property type="evidence" value="ECO:0007669"/>
    <property type="project" value="UniProtKB-KW"/>
</dbReference>
<comment type="caution">
    <text evidence="3">The sequence shown here is derived from an EMBL/GenBank/DDBJ whole genome shotgun (WGS) entry which is preliminary data.</text>
</comment>
<sequence length="380" mass="40887">MPACIGHTCAPQAVNRAPGNPLSPTRLSATPSALPAWAARLQNPFATKPANQRVSIGPLTSAPIGFGTWSWGNQFLWGYSQEDDEEIREVFNLLVSKGVNLFDTADSYGTGRLNGQSEKLLGKFIREYPGSAKERDGVLVATKLAAYPWRVFSGQFVQACRGSLKRMGKESLAIGQLHWSTANYAPPQERALWDGLAAMYDQGLVEAVGVSNYGPKQLAKIHAYLTKLGVPLASVQVQFSLLSKGKDQMATKAACEDLGLRLIAYSPLALGMLTGRYDAQGSLPKGPRGLLFRQILPGAQPLLQTLKEVADGRGRSMSQVAINWCMCQGAIPIPGARSLSQARDNLGALDFRLSSAEVDALSQAADGVPRPMIQNIFQTS</sequence>
<dbReference type="InterPro" id="IPR023210">
    <property type="entry name" value="NADP_OxRdtase_dom"/>
</dbReference>
<dbReference type="Gene3D" id="3.20.20.100">
    <property type="entry name" value="NADP-dependent oxidoreductase domain"/>
    <property type="match status" value="1"/>
</dbReference>
<dbReference type="PROSITE" id="PS00062">
    <property type="entry name" value="ALDOKETO_REDUCTASE_2"/>
    <property type="match status" value="1"/>
</dbReference>
<dbReference type="GO" id="GO:0005737">
    <property type="term" value="C:cytoplasm"/>
    <property type="evidence" value="ECO:0007669"/>
    <property type="project" value="TreeGrafter"/>
</dbReference>
<feature type="domain" description="NADP-dependent oxidoreductase" evidence="2">
    <location>
        <begin position="63"/>
        <end position="364"/>
    </location>
</feature>
<keyword evidence="4" id="KW-1185">Reference proteome</keyword>
<dbReference type="InterPro" id="IPR036812">
    <property type="entry name" value="NAD(P)_OxRdtase_dom_sf"/>
</dbReference>
<dbReference type="CDD" id="cd19093">
    <property type="entry name" value="AKR_AtPLR-like"/>
    <property type="match status" value="1"/>
</dbReference>
<dbReference type="PANTHER" id="PTHR43625:SF5">
    <property type="entry name" value="PYRIDOXAL REDUCTASE, CHLOROPLASTIC"/>
    <property type="match status" value="1"/>
</dbReference>
<protein>
    <recommendedName>
        <fullName evidence="2">NADP-dependent oxidoreductase domain-containing protein</fullName>
    </recommendedName>
</protein>
<dbReference type="InterPro" id="IPR050791">
    <property type="entry name" value="Aldo-Keto_reductase"/>
</dbReference>
<evidence type="ECO:0000259" key="2">
    <source>
        <dbReference type="Pfam" id="PF00248"/>
    </source>
</evidence>
<dbReference type="InterPro" id="IPR018170">
    <property type="entry name" value="Aldo/ket_reductase_CS"/>
</dbReference>
<dbReference type="PANTHER" id="PTHR43625">
    <property type="entry name" value="AFLATOXIN B1 ALDEHYDE REDUCTASE"/>
    <property type="match status" value="1"/>
</dbReference>
<dbReference type="Pfam" id="PF00248">
    <property type="entry name" value="Aldo_ket_red"/>
    <property type="match status" value="1"/>
</dbReference>
<evidence type="ECO:0000313" key="3">
    <source>
        <dbReference type="EMBL" id="KAK9794677.1"/>
    </source>
</evidence>
<gene>
    <name evidence="3" type="ORF">WJX73_007621</name>
</gene>
<reference evidence="3 4" key="1">
    <citation type="journal article" date="2024" name="Nat. Commun.">
        <title>Phylogenomics reveals the evolutionary origins of lichenization in chlorophyte algae.</title>
        <authorList>
            <person name="Puginier C."/>
            <person name="Libourel C."/>
            <person name="Otte J."/>
            <person name="Skaloud P."/>
            <person name="Haon M."/>
            <person name="Grisel S."/>
            <person name="Petersen M."/>
            <person name="Berrin J.G."/>
            <person name="Delaux P.M."/>
            <person name="Dal Grande F."/>
            <person name="Keller J."/>
        </authorList>
    </citation>
    <scope>NUCLEOTIDE SEQUENCE [LARGE SCALE GENOMIC DNA]</scope>
    <source>
        <strain evidence="3 4">SAG 2036</strain>
    </source>
</reference>
<accession>A0AAW1NT74</accession>
<organism evidence="3 4">
    <name type="scientific">Symbiochloris irregularis</name>
    <dbReference type="NCBI Taxonomy" id="706552"/>
    <lineage>
        <taxon>Eukaryota</taxon>
        <taxon>Viridiplantae</taxon>
        <taxon>Chlorophyta</taxon>
        <taxon>core chlorophytes</taxon>
        <taxon>Trebouxiophyceae</taxon>
        <taxon>Trebouxiales</taxon>
        <taxon>Trebouxiaceae</taxon>
        <taxon>Symbiochloris</taxon>
    </lineage>
</organism>
<dbReference type="SUPFAM" id="SSF51430">
    <property type="entry name" value="NAD(P)-linked oxidoreductase"/>
    <property type="match status" value="1"/>
</dbReference>
<evidence type="ECO:0000313" key="4">
    <source>
        <dbReference type="Proteomes" id="UP001465755"/>
    </source>
</evidence>
<evidence type="ECO:0000256" key="1">
    <source>
        <dbReference type="ARBA" id="ARBA00023002"/>
    </source>
</evidence>
<keyword evidence="1" id="KW-0560">Oxidoreductase</keyword>
<dbReference type="Proteomes" id="UP001465755">
    <property type="component" value="Unassembled WGS sequence"/>
</dbReference>
<proteinExistence type="predicted"/>
<dbReference type="EMBL" id="JALJOQ010000135">
    <property type="protein sequence ID" value="KAK9794677.1"/>
    <property type="molecule type" value="Genomic_DNA"/>
</dbReference>